<keyword evidence="1" id="KW-0812">Transmembrane</keyword>
<organism evidence="2">
    <name type="scientific">Nyssomyia neivai</name>
    <dbReference type="NCBI Taxonomy" id="330878"/>
    <lineage>
        <taxon>Eukaryota</taxon>
        <taxon>Metazoa</taxon>
        <taxon>Ecdysozoa</taxon>
        <taxon>Arthropoda</taxon>
        <taxon>Hexapoda</taxon>
        <taxon>Insecta</taxon>
        <taxon>Pterygota</taxon>
        <taxon>Neoptera</taxon>
        <taxon>Endopterygota</taxon>
        <taxon>Diptera</taxon>
        <taxon>Nematocera</taxon>
        <taxon>Psychodoidea</taxon>
        <taxon>Psychodidae</taxon>
        <taxon>Nyssomyia</taxon>
    </lineage>
</organism>
<dbReference type="EMBL" id="GFDF01011818">
    <property type="protein sequence ID" value="JAV02266.1"/>
    <property type="molecule type" value="Transcribed_RNA"/>
</dbReference>
<feature type="transmembrane region" description="Helical" evidence="1">
    <location>
        <begin position="195"/>
        <end position="213"/>
    </location>
</feature>
<sequence>MSSVQDKMPPLEKKVPIKRSSSFQRLKCSAVLQFQVAGSKFKKEALRTLLENLINYSRDVLQKTYSTLSTQSFKLVCAVVLWILDTFVKHLNLQISDGVLVNWLLPQYKSGGADEILRKPVVQPPQRVVTTTTDDVLDAKLRHFLPHMPSKSEPSVTKTTTPLLRTVIYGGCALACLELMTLIFLLRASQIPPGLVFQLSCVAFIGNLLFRISTMSTTSLRSKTPPKPQQPREIHWECQTRLSRTRKKTCYLNLTDKSLSKIKLL</sequence>
<name>A0A1L8D727_9DIPT</name>
<protein>
    <submittedName>
        <fullName evidence="2">Uncharacterized protein</fullName>
    </submittedName>
</protein>
<accession>A0A1L8D727</accession>
<dbReference type="AlphaFoldDB" id="A0A1L8D727"/>
<proteinExistence type="predicted"/>
<reference evidence="2" key="1">
    <citation type="submission" date="2016-12" db="EMBL/GenBank/DDBJ databases">
        <title>An insight into the sialome and mialome of the sand fly, Nyssomyia neivai.</title>
        <authorList>
            <person name="Sebastian V."/>
            <person name="Goulart T.M."/>
            <person name="Oliveira W."/>
            <person name="Calvo E."/>
            <person name="Oliveira L.F."/>
            <person name="Pinto M.C."/>
            <person name="Rosselino A.M."/>
            <person name="Ribeiro J.M."/>
        </authorList>
    </citation>
    <scope>NUCLEOTIDE SEQUENCE</scope>
</reference>
<evidence type="ECO:0000256" key="1">
    <source>
        <dbReference type="SAM" id="Phobius"/>
    </source>
</evidence>
<feature type="transmembrane region" description="Helical" evidence="1">
    <location>
        <begin position="167"/>
        <end position="189"/>
    </location>
</feature>
<evidence type="ECO:0000313" key="2">
    <source>
        <dbReference type="EMBL" id="JAV02266.1"/>
    </source>
</evidence>
<keyword evidence="1" id="KW-1133">Transmembrane helix</keyword>
<keyword evidence="1" id="KW-0472">Membrane</keyword>